<protein>
    <recommendedName>
        <fullName evidence="1">Integrase catalytic domain-containing protein</fullName>
    </recommendedName>
</protein>
<dbReference type="InterPro" id="IPR036397">
    <property type="entry name" value="RNaseH_sf"/>
</dbReference>
<proteinExistence type="predicted"/>
<dbReference type="AlphaFoldDB" id="A0A151T662"/>
<dbReference type="PANTHER" id="PTHR48475:SF2">
    <property type="entry name" value="RIBONUCLEASE H"/>
    <property type="match status" value="1"/>
</dbReference>
<dbReference type="InterPro" id="IPR001584">
    <property type="entry name" value="Integrase_cat-core"/>
</dbReference>
<feature type="domain" description="Integrase catalytic" evidence="1">
    <location>
        <begin position="1"/>
        <end position="85"/>
    </location>
</feature>
<name>A0A151T662_CAJCA</name>
<keyword evidence="3" id="KW-1185">Reference proteome</keyword>
<organism evidence="2 3">
    <name type="scientific">Cajanus cajan</name>
    <name type="common">Pigeon pea</name>
    <name type="synonym">Cajanus indicus</name>
    <dbReference type="NCBI Taxonomy" id="3821"/>
    <lineage>
        <taxon>Eukaryota</taxon>
        <taxon>Viridiplantae</taxon>
        <taxon>Streptophyta</taxon>
        <taxon>Embryophyta</taxon>
        <taxon>Tracheophyta</taxon>
        <taxon>Spermatophyta</taxon>
        <taxon>Magnoliopsida</taxon>
        <taxon>eudicotyledons</taxon>
        <taxon>Gunneridae</taxon>
        <taxon>Pentapetalae</taxon>
        <taxon>rosids</taxon>
        <taxon>fabids</taxon>
        <taxon>Fabales</taxon>
        <taxon>Fabaceae</taxon>
        <taxon>Papilionoideae</taxon>
        <taxon>50 kb inversion clade</taxon>
        <taxon>NPAAA clade</taxon>
        <taxon>indigoferoid/millettioid clade</taxon>
        <taxon>Phaseoleae</taxon>
        <taxon>Cajanus</taxon>
    </lineage>
</organism>
<accession>A0A151T662</accession>
<evidence type="ECO:0000259" key="1">
    <source>
        <dbReference type="PROSITE" id="PS50994"/>
    </source>
</evidence>
<dbReference type="GO" id="GO:0015074">
    <property type="term" value="P:DNA integration"/>
    <property type="evidence" value="ECO:0007669"/>
    <property type="project" value="InterPro"/>
</dbReference>
<dbReference type="InterPro" id="IPR012337">
    <property type="entry name" value="RNaseH-like_sf"/>
</dbReference>
<dbReference type="PANTHER" id="PTHR48475">
    <property type="entry name" value="RIBONUCLEASE H"/>
    <property type="match status" value="1"/>
</dbReference>
<evidence type="ECO:0000313" key="3">
    <source>
        <dbReference type="Proteomes" id="UP000075243"/>
    </source>
</evidence>
<evidence type="ECO:0000313" key="2">
    <source>
        <dbReference type="EMBL" id="KYP62539.1"/>
    </source>
</evidence>
<sequence length="85" mass="9963">MITDNDLQFTDRCLNEFLEGLQIRHRMTSVEHPQTNGQAEARNNFILKELKRRLGQAKGSWPDQLPEILWAYRCTPQSSTKETLF</sequence>
<dbReference type="PROSITE" id="PS50994">
    <property type="entry name" value="INTEGRASE"/>
    <property type="match status" value="1"/>
</dbReference>
<dbReference type="SUPFAM" id="SSF53098">
    <property type="entry name" value="Ribonuclease H-like"/>
    <property type="match status" value="1"/>
</dbReference>
<dbReference type="Proteomes" id="UP000075243">
    <property type="component" value="Chromosome 8"/>
</dbReference>
<dbReference type="EMBL" id="CM003610">
    <property type="protein sequence ID" value="KYP62539.1"/>
    <property type="molecule type" value="Genomic_DNA"/>
</dbReference>
<dbReference type="GO" id="GO:0003676">
    <property type="term" value="F:nucleic acid binding"/>
    <property type="evidence" value="ECO:0007669"/>
    <property type="project" value="InterPro"/>
</dbReference>
<dbReference type="Gramene" id="C.cajan_16591.t">
    <property type="protein sequence ID" value="C.cajan_16591.t.cds1"/>
    <property type="gene ID" value="C.cajan_16591"/>
</dbReference>
<dbReference type="Gene3D" id="3.30.420.10">
    <property type="entry name" value="Ribonuclease H-like superfamily/Ribonuclease H"/>
    <property type="match status" value="1"/>
</dbReference>
<reference evidence="2 3" key="1">
    <citation type="journal article" date="2012" name="Nat. Biotechnol.">
        <title>Draft genome sequence of pigeonpea (Cajanus cajan), an orphan legume crop of resource-poor farmers.</title>
        <authorList>
            <person name="Varshney R.K."/>
            <person name="Chen W."/>
            <person name="Li Y."/>
            <person name="Bharti A.K."/>
            <person name="Saxena R.K."/>
            <person name="Schlueter J.A."/>
            <person name="Donoghue M.T."/>
            <person name="Azam S."/>
            <person name="Fan G."/>
            <person name="Whaley A.M."/>
            <person name="Farmer A.D."/>
            <person name="Sheridan J."/>
            <person name="Iwata A."/>
            <person name="Tuteja R."/>
            <person name="Penmetsa R.V."/>
            <person name="Wu W."/>
            <person name="Upadhyaya H.D."/>
            <person name="Yang S.P."/>
            <person name="Shah T."/>
            <person name="Saxena K.B."/>
            <person name="Michael T."/>
            <person name="McCombie W.R."/>
            <person name="Yang B."/>
            <person name="Zhang G."/>
            <person name="Yang H."/>
            <person name="Wang J."/>
            <person name="Spillane C."/>
            <person name="Cook D.R."/>
            <person name="May G.D."/>
            <person name="Xu X."/>
            <person name="Jackson S.A."/>
        </authorList>
    </citation>
    <scope>NUCLEOTIDE SEQUENCE [LARGE SCALE GENOMIC DNA]</scope>
    <source>
        <strain evidence="3">cv. Asha</strain>
    </source>
</reference>
<gene>
    <name evidence="2" type="ORF">KK1_017077</name>
</gene>